<evidence type="ECO:0000313" key="2">
    <source>
        <dbReference type="EMBL" id="QCI28553.1"/>
    </source>
</evidence>
<dbReference type="AlphaFoldDB" id="A0AAJ4RDV6"/>
<keyword evidence="1" id="KW-0472">Membrane</keyword>
<keyword evidence="5" id="KW-1185">Reference proteome</keyword>
<keyword evidence="1" id="KW-1133">Transmembrane helix</keyword>
<dbReference type="EMBL" id="RJVK01000001">
    <property type="protein sequence ID" value="ROR40720.1"/>
    <property type="molecule type" value="Genomic_DNA"/>
</dbReference>
<evidence type="ECO:0000313" key="4">
    <source>
        <dbReference type="Proteomes" id="UP000272781"/>
    </source>
</evidence>
<keyword evidence="1" id="KW-0812">Transmembrane</keyword>
<dbReference type="EMBL" id="CP027432">
    <property type="protein sequence ID" value="QCI28553.1"/>
    <property type="molecule type" value="Genomic_DNA"/>
</dbReference>
<dbReference type="Proteomes" id="UP000298805">
    <property type="component" value="Chromosome"/>
</dbReference>
<reference evidence="2" key="3">
    <citation type="submission" date="2019-06" db="EMBL/GenBank/DDBJ databases">
        <title>A comparative analysis of the Nautiliaceae.</title>
        <authorList>
            <person name="Grosche A."/>
            <person name="Smedile F."/>
            <person name="Vetriani C."/>
        </authorList>
    </citation>
    <scope>NUCLEOTIDE SEQUENCE</scope>
    <source>
        <strain evidence="2">TB6</strain>
    </source>
</reference>
<feature type="transmembrane region" description="Helical" evidence="1">
    <location>
        <begin position="50"/>
        <end position="74"/>
    </location>
</feature>
<accession>A0AAJ4RDV6</accession>
<organism evidence="3 4">
    <name type="scientific">Caminibacter pacificus</name>
    <dbReference type="NCBI Taxonomy" id="1424653"/>
    <lineage>
        <taxon>Bacteria</taxon>
        <taxon>Pseudomonadati</taxon>
        <taxon>Campylobacterota</taxon>
        <taxon>Epsilonproteobacteria</taxon>
        <taxon>Nautiliales</taxon>
        <taxon>Nautiliaceae</taxon>
        <taxon>Caminibacter</taxon>
    </lineage>
</organism>
<feature type="transmembrane region" description="Helical" evidence="1">
    <location>
        <begin position="16"/>
        <end position="38"/>
    </location>
</feature>
<reference evidence="5" key="1">
    <citation type="submission" date="2018-03" db="EMBL/GenBank/DDBJ databases">
        <title>A comparative analysis of the Nautiliaceae.</title>
        <authorList>
            <person name="Grosche A."/>
            <person name="Smedile F."/>
            <person name="Vetriani C."/>
        </authorList>
    </citation>
    <scope>NUCLEOTIDE SEQUENCE [LARGE SCALE GENOMIC DNA]</scope>
    <source>
        <strain evidence="5">TB6</strain>
    </source>
</reference>
<proteinExistence type="predicted"/>
<evidence type="ECO:0000313" key="3">
    <source>
        <dbReference type="EMBL" id="ROR40720.1"/>
    </source>
</evidence>
<protein>
    <submittedName>
        <fullName evidence="3">Uncharacterized protein</fullName>
    </submittedName>
</protein>
<name>A0AAJ4RDV6_9BACT</name>
<gene>
    <name evidence="2" type="ORF">C6V80_06135</name>
    <name evidence="3" type="ORF">EDC58_0199</name>
</gene>
<evidence type="ECO:0000313" key="5">
    <source>
        <dbReference type="Proteomes" id="UP000298805"/>
    </source>
</evidence>
<dbReference type="Proteomes" id="UP000272781">
    <property type="component" value="Unassembled WGS sequence"/>
</dbReference>
<reference evidence="3 4" key="2">
    <citation type="submission" date="2018-11" db="EMBL/GenBank/DDBJ databases">
        <title>Genomic Encyclopedia of Type Strains, Phase IV (KMG-IV): sequencing the most valuable type-strain genomes for metagenomic binning, comparative biology and taxonomic classification.</title>
        <authorList>
            <person name="Goeker M."/>
        </authorList>
    </citation>
    <scope>NUCLEOTIDE SEQUENCE [LARGE SCALE GENOMIC DNA]</scope>
    <source>
        <strain evidence="3 4">DSM 27783</strain>
    </source>
</reference>
<evidence type="ECO:0000256" key="1">
    <source>
        <dbReference type="SAM" id="Phobius"/>
    </source>
</evidence>
<dbReference type="RefSeq" id="WP_123351634.1">
    <property type="nucleotide sequence ID" value="NZ_CP027432.2"/>
</dbReference>
<sequence>MDNKIETFRDYFKNNFLQIISFISLIIGGIYFLLYLININYFPNLTFNDIIIISAIYFLIGLIFSLLLFLFFFVTEVFVYKYHQFTSNLEKKNSQLS</sequence>